<dbReference type="RefSeq" id="WP_010894193.1">
    <property type="nucleotide sequence ID" value="NC_002488.3"/>
</dbReference>
<organism evidence="6 7">
    <name type="scientific">Xylella fastidiosa (strain 9a5c)</name>
    <dbReference type="NCBI Taxonomy" id="160492"/>
    <lineage>
        <taxon>Bacteria</taxon>
        <taxon>Pseudomonadati</taxon>
        <taxon>Pseudomonadota</taxon>
        <taxon>Gammaproteobacteria</taxon>
        <taxon>Lysobacterales</taxon>
        <taxon>Lysobacteraceae</taxon>
        <taxon>Xylella</taxon>
    </lineage>
</organism>
<keyword evidence="3" id="KW-0238">DNA-binding</keyword>
<protein>
    <recommendedName>
        <fullName evidence="5">HTH lysR-type domain-containing protein</fullName>
    </recommendedName>
</protein>
<dbReference type="PANTHER" id="PTHR30346:SF0">
    <property type="entry name" value="HCA OPERON TRANSCRIPTIONAL ACTIVATOR HCAR"/>
    <property type="match status" value="1"/>
</dbReference>
<name>Q9PCQ6_XYLFA</name>
<dbReference type="PROSITE" id="PS50931">
    <property type="entry name" value="HTH_LYSR"/>
    <property type="match status" value="1"/>
</dbReference>
<evidence type="ECO:0000256" key="4">
    <source>
        <dbReference type="ARBA" id="ARBA00023163"/>
    </source>
</evidence>
<dbReference type="InterPro" id="IPR036390">
    <property type="entry name" value="WH_DNA-bd_sf"/>
</dbReference>
<dbReference type="GO" id="GO:0003677">
    <property type="term" value="F:DNA binding"/>
    <property type="evidence" value="ECO:0007669"/>
    <property type="project" value="UniProtKB-KW"/>
</dbReference>
<dbReference type="FunFam" id="1.10.10.10:FF:000001">
    <property type="entry name" value="LysR family transcriptional regulator"/>
    <property type="match status" value="1"/>
</dbReference>
<dbReference type="PANTHER" id="PTHR30346">
    <property type="entry name" value="TRANSCRIPTIONAL DUAL REGULATOR HCAR-RELATED"/>
    <property type="match status" value="1"/>
</dbReference>
<dbReference type="GO" id="GO:0032993">
    <property type="term" value="C:protein-DNA complex"/>
    <property type="evidence" value="ECO:0007669"/>
    <property type="project" value="TreeGrafter"/>
</dbReference>
<dbReference type="STRING" id="160492.XF_1722"/>
<keyword evidence="4" id="KW-0804">Transcription</keyword>
<evidence type="ECO:0000256" key="2">
    <source>
        <dbReference type="ARBA" id="ARBA00023015"/>
    </source>
</evidence>
<dbReference type="SUPFAM" id="SSF46785">
    <property type="entry name" value="Winged helix' DNA-binding domain"/>
    <property type="match status" value="1"/>
</dbReference>
<gene>
    <name evidence="6" type="ordered locus">XF_1722</name>
</gene>
<dbReference type="PIR" id="E82647">
    <property type="entry name" value="E82647"/>
</dbReference>
<dbReference type="Proteomes" id="UP000000812">
    <property type="component" value="Chromosome"/>
</dbReference>
<dbReference type="GO" id="GO:0003700">
    <property type="term" value="F:DNA-binding transcription factor activity"/>
    <property type="evidence" value="ECO:0007669"/>
    <property type="project" value="InterPro"/>
</dbReference>
<dbReference type="Pfam" id="PF00126">
    <property type="entry name" value="HTH_1"/>
    <property type="match status" value="1"/>
</dbReference>
<dbReference type="InterPro" id="IPR036388">
    <property type="entry name" value="WH-like_DNA-bd_sf"/>
</dbReference>
<dbReference type="HOGENOM" id="CLU_039613_20_10_6"/>
<feature type="domain" description="HTH lysR-type" evidence="5">
    <location>
        <begin position="1"/>
        <end position="58"/>
    </location>
</feature>
<evidence type="ECO:0000256" key="3">
    <source>
        <dbReference type="ARBA" id="ARBA00023125"/>
    </source>
</evidence>
<proteinExistence type="inferred from homology"/>
<dbReference type="AlphaFoldDB" id="Q9PCQ6"/>
<dbReference type="PRINTS" id="PR00039">
    <property type="entry name" value="HTHLYSR"/>
</dbReference>
<dbReference type="EMBL" id="AE003849">
    <property type="protein sequence ID" value="AAF84531.1"/>
    <property type="molecule type" value="Genomic_DNA"/>
</dbReference>
<dbReference type="KEGG" id="xfa:XF_1722"/>
<keyword evidence="2" id="KW-0805">Transcription regulation</keyword>
<sequence>MELRHLRCFVVLAEELHFTRAAERLHIEQPPLSRAIKELEDELGATLFDRDRRGTRLTPAGSAFLQDVRRVFAALEQGRENVKAIAAGLQGSLRIAISDGTVDQRLSAFLAHCREEEPEIEIRLSGADMA</sequence>
<evidence type="ECO:0000313" key="7">
    <source>
        <dbReference type="Proteomes" id="UP000000812"/>
    </source>
</evidence>
<dbReference type="eggNOG" id="COG0583">
    <property type="taxonomic scope" value="Bacteria"/>
</dbReference>
<evidence type="ECO:0000256" key="1">
    <source>
        <dbReference type="ARBA" id="ARBA00009437"/>
    </source>
</evidence>
<comment type="similarity">
    <text evidence="1">Belongs to the LysR transcriptional regulatory family.</text>
</comment>
<dbReference type="Gene3D" id="1.10.10.10">
    <property type="entry name" value="Winged helix-like DNA-binding domain superfamily/Winged helix DNA-binding domain"/>
    <property type="match status" value="1"/>
</dbReference>
<accession>Q9PCQ6</accession>
<dbReference type="InterPro" id="IPR000847">
    <property type="entry name" value="LysR_HTH_N"/>
</dbReference>
<evidence type="ECO:0000313" key="6">
    <source>
        <dbReference type="EMBL" id="AAF84531.1"/>
    </source>
</evidence>
<evidence type="ECO:0000259" key="5">
    <source>
        <dbReference type="PROSITE" id="PS50931"/>
    </source>
</evidence>
<reference evidence="6 7" key="1">
    <citation type="journal article" date="2000" name="Nature">
        <title>The genome sequence of the plant pathogen Xylella fastidiosa.</title>
        <authorList>
            <person name="Simpson A.J."/>
            <person name="Reinach F.C."/>
            <person name="Arruda P."/>
            <person name="Abreu F.A."/>
            <person name="Acencio M."/>
            <person name="Alvarenga R."/>
            <person name="Alves L.M."/>
            <person name="Araya J.E."/>
            <person name="Baia G.S."/>
            <person name="Baptista C.S."/>
            <person name="Barros M.H."/>
            <person name="Bonaccorsi E.D."/>
            <person name="Bordin S."/>
            <person name="Bove J.M."/>
            <person name="Briones M.R."/>
            <person name="Bueno M.R."/>
            <person name="Camargo A.A."/>
            <person name="Camargo L.E."/>
            <person name="Carraro D.M."/>
            <person name="Carrer H."/>
            <person name="Colauto N.B."/>
            <person name="Colombo C."/>
            <person name="Costa F.F."/>
            <person name="Costa M.C."/>
            <person name="Costa-Neto C.M."/>
            <person name="Coutinho L.L."/>
            <person name="Cristofani M."/>
            <person name="Dias-Neto E."/>
            <person name="Docena C."/>
            <person name="El-Dorry H."/>
            <person name="Facincani A.P."/>
            <person name="Ferreira A.J."/>
            <person name="Ferreira V.C."/>
            <person name="Ferro J.A."/>
            <person name="Fraga J.S."/>
            <person name="Franca S.C."/>
            <person name="Franco M.C."/>
            <person name="Frohme M."/>
            <person name="Furlan L.R."/>
            <person name="Garnier M."/>
            <person name="Goldman G.H."/>
            <person name="Goldman M.H."/>
            <person name="Gomes S.L."/>
            <person name="Gruber A."/>
            <person name="Ho P.L."/>
            <person name="Hoheisel J.D."/>
            <person name="Junqueira M.L."/>
            <person name="Kemper E.L."/>
            <person name="Kitajima J.P."/>
            <person name="Krieger J.E."/>
            <person name="Kuramae E.E."/>
            <person name="Laigret F."/>
            <person name="Lambais M.R."/>
            <person name="Leite L.C."/>
            <person name="Lemos E.G."/>
            <person name="Lemos M.V."/>
            <person name="Lopes S.A."/>
            <person name="Lopes C.R."/>
            <person name="Machado J.A."/>
            <person name="Machado M.A."/>
            <person name="Madeira A.M."/>
            <person name="Madeira H.M."/>
            <person name="Marino C.L."/>
            <person name="Marques M.V."/>
            <person name="Martins E.A."/>
            <person name="Martins E.M."/>
            <person name="Matsukuma A.Y."/>
            <person name="Menck C.F."/>
            <person name="Miracca E.C."/>
            <person name="Miyaki C.Y."/>
            <person name="Monteriro-Vitorello C.B."/>
            <person name="Moon D.H."/>
            <person name="Nagai M.A."/>
            <person name="Nascimento A.L."/>
            <person name="Netto L.E."/>
            <person name="Nhani A.Jr."/>
            <person name="Nobrega F.G."/>
            <person name="Nunes L.R."/>
            <person name="Oliveira M.A."/>
            <person name="de Oliveira M.C."/>
            <person name="de Oliveira R.C."/>
            <person name="Palmieri D.A."/>
            <person name="Paris A."/>
            <person name="Peixoto B.R."/>
            <person name="Pereira G.A."/>
            <person name="Pereira H.A.Jr."/>
            <person name="Pesquero J.B."/>
            <person name="Quaggio R.B."/>
            <person name="Roberto P.G."/>
            <person name="Rodrigues V."/>
            <person name="de M Rosa A.J."/>
            <person name="de Rosa V.E.Jr."/>
            <person name="de Sa R.G."/>
            <person name="Santelli R.V."/>
            <person name="Sawasaki H.E."/>
            <person name="da Silva A.C."/>
            <person name="da Silva A.M."/>
            <person name="da Silva F.R."/>
            <person name="da Silva W.A.Jr."/>
            <person name="da Silveira J.F."/>
            <person name="Silvestri M.L."/>
            <person name="Siqueira W.J."/>
            <person name="de Souza A.A."/>
            <person name="de Souza A.P."/>
            <person name="Terenzi M.F."/>
            <person name="Truffi D."/>
            <person name="Tsai S.M."/>
            <person name="Tsuhako M.H."/>
            <person name="Vallada H."/>
            <person name="Van Sluys M.A."/>
            <person name="Verjovski-Almeida S."/>
            <person name="Vettore A.L."/>
            <person name="Zago M.A."/>
            <person name="Zatz M."/>
            <person name="Meidanis J."/>
            <person name="Setubal J.C."/>
        </authorList>
    </citation>
    <scope>NUCLEOTIDE SEQUENCE [LARGE SCALE GENOMIC DNA]</scope>
    <source>
        <strain evidence="6 7">9a5c</strain>
    </source>
</reference>